<evidence type="ECO:0000313" key="3">
    <source>
        <dbReference type="EMBL" id="CAB4943868.1"/>
    </source>
</evidence>
<dbReference type="CDD" id="cd02208">
    <property type="entry name" value="cupin_RmlC-like"/>
    <property type="match status" value="1"/>
</dbReference>
<accession>A0A6J7JJW9</accession>
<evidence type="ECO:0000259" key="2">
    <source>
        <dbReference type="Pfam" id="PF07883"/>
    </source>
</evidence>
<dbReference type="InterPro" id="IPR011051">
    <property type="entry name" value="RmlC_Cupin_sf"/>
</dbReference>
<evidence type="ECO:0000256" key="1">
    <source>
        <dbReference type="SAM" id="MobiDB-lite"/>
    </source>
</evidence>
<sequence>MISGIVMTESDVESSTPAGSTVTERVIIPGGHYAEPMIHRSLRIGAGDSHDRRDDLNDELLFVMAGAGTIAIRIDGHEESIEVLEGDAVQIHAGESSRLVVARGELHLLSFLVPAPVTPWSAQLARPVDRVIHVAHLGEQHSQAATADRQFEVLFDRSRGSRGATMFVGFIPTSGAPEHYHLYDEICVIVRGSGFLHALGRSQPIEPGSAFHVAPRLLHAIENPNPDDIWILGVFRPEGSAASAFYPDGRPAPTNED</sequence>
<dbReference type="AlphaFoldDB" id="A0A6J7JJW9"/>
<reference evidence="3" key="1">
    <citation type="submission" date="2020-05" db="EMBL/GenBank/DDBJ databases">
        <authorList>
            <person name="Chiriac C."/>
            <person name="Salcher M."/>
            <person name="Ghai R."/>
            <person name="Kavagutti S V."/>
        </authorList>
    </citation>
    <scope>NUCLEOTIDE SEQUENCE</scope>
</reference>
<organism evidence="3">
    <name type="scientific">freshwater metagenome</name>
    <dbReference type="NCBI Taxonomy" id="449393"/>
    <lineage>
        <taxon>unclassified sequences</taxon>
        <taxon>metagenomes</taxon>
        <taxon>ecological metagenomes</taxon>
    </lineage>
</organism>
<feature type="region of interest" description="Disordered" evidence="1">
    <location>
        <begin position="1"/>
        <end position="20"/>
    </location>
</feature>
<dbReference type="InterPro" id="IPR014710">
    <property type="entry name" value="RmlC-like_jellyroll"/>
</dbReference>
<protein>
    <submittedName>
        <fullName evidence="3">Unannotated protein</fullName>
    </submittedName>
</protein>
<dbReference type="SUPFAM" id="SSF51182">
    <property type="entry name" value="RmlC-like cupins"/>
    <property type="match status" value="2"/>
</dbReference>
<name>A0A6J7JJW9_9ZZZZ</name>
<dbReference type="InterPro" id="IPR013096">
    <property type="entry name" value="Cupin_2"/>
</dbReference>
<proteinExistence type="predicted"/>
<dbReference type="EMBL" id="CAFBNE010000027">
    <property type="protein sequence ID" value="CAB4943868.1"/>
    <property type="molecule type" value="Genomic_DNA"/>
</dbReference>
<dbReference type="Gene3D" id="2.60.120.10">
    <property type="entry name" value="Jelly Rolls"/>
    <property type="match status" value="2"/>
</dbReference>
<feature type="domain" description="Cupin type-2" evidence="2">
    <location>
        <begin position="169"/>
        <end position="227"/>
    </location>
</feature>
<gene>
    <name evidence="3" type="ORF">UFOPK3772_01102</name>
</gene>
<dbReference type="Pfam" id="PF07883">
    <property type="entry name" value="Cupin_2"/>
    <property type="match status" value="1"/>
</dbReference>